<organism evidence="3">
    <name type="scientific">Sesamum latifolium</name>
    <dbReference type="NCBI Taxonomy" id="2727402"/>
    <lineage>
        <taxon>Eukaryota</taxon>
        <taxon>Viridiplantae</taxon>
        <taxon>Streptophyta</taxon>
        <taxon>Embryophyta</taxon>
        <taxon>Tracheophyta</taxon>
        <taxon>Spermatophyta</taxon>
        <taxon>Magnoliopsida</taxon>
        <taxon>eudicotyledons</taxon>
        <taxon>Gunneridae</taxon>
        <taxon>Pentapetalae</taxon>
        <taxon>asterids</taxon>
        <taxon>lamiids</taxon>
        <taxon>Lamiales</taxon>
        <taxon>Pedaliaceae</taxon>
        <taxon>Sesamum</taxon>
    </lineage>
</organism>
<dbReference type="EMBL" id="JACGWN010000008">
    <property type="protein sequence ID" value="KAL0440085.1"/>
    <property type="molecule type" value="Genomic_DNA"/>
</dbReference>
<feature type="compositionally biased region" description="Polar residues" evidence="1">
    <location>
        <begin position="470"/>
        <end position="485"/>
    </location>
</feature>
<feature type="compositionally biased region" description="Polar residues" evidence="1">
    <location>
        <begin position="38"/>
        <end position="47"/>
    </location>
</feature>
<feature type="compositionally biased region" description="Basic and acidic residues" evidence="1">
    <location>
        <begin position="179"/>
        <end position="190"/>
    </location>
</feature>
<dbReference type="Gene3D" id="3.30.70.270">
    <property type="match status" value="1"/>
</dbReference>
<feature type="compositionally biased region" description="Basic and acidic residues" evidence="1">
    <location>
        <begin position="15"/>
        <end position="25"/>
    </location>
</feature>
<name>A0AAW2WIP4_9LAMI</name>
<dbReference type="PANTHER" id="PTHR48475">
    <property type="entry name" value="RIBONUCLEASE H"/>
    <property type="match status" value="1"/>
</dbReference>
<evidence type="ECO:0000313" key="3">
    <source>
        <dbReference type="EMBL" id="KAL0440085.1"/>
    </source>
</evidence>
<dbReference type="Pfam" id="PF17919">
    <property type="entry name" value="RT_RNaseH_2"/>
    <property type="match status" value="1"/>
</dbReference>
<evidence type="ECO:0000256" key="1">
    <source>
        <dbReference type="SAM" id="MobiDB-lite"/>
    </source>
</evidence>
<reference evidence="3" key="1">
    <citation type="submission" date="2020-06" db="EMBL/GenBank/DDBJ databases">
        <authorList>
            <person name="Li T."/>
            <person name="Hu X."/>
            <person name="Zhang T."/>
            <person name="Song X."/>
            <person name="Zhang H."/>
            <person name="Dai N."/>
            <person name="Sheng W."/>
            <person name="Hou X."/>
            <person name="Wei L."/>
        </authorList>
    </citation>
    <scope>NUCLEOTIDE SEQUENCE</scope>
    <source>
        <strain evidence="3">KEN1</strain>
        <tissue evidence="3">Leaf</tissue>
    </source>
</reference>
<dbReference type="AlphaFoldDB" id="A0AAW2WIP4"/>
<gene>
    <name evidence="3" type="ORF">Slati_2491500</name>
</gene>
<feature type="domain" description="Reverse transcriptase/retrotransposon-derived protein RNase H-like" evidence="2">
    <location>
        <begin position="369"/>
        <end position="460"/>
    </location>
</feature>
<dbReference type="InterPro" id="IPR041577">
    <property type="entry name" value="RT_RNaseH_2"/>
</dbReference>
<feature type="region of interest" description="Disordered" evidence="1">
    <location>
        <begin position="1"/>
        <end position="70"/>
    </location>
</feature>
<proteinExistence type="predicted"/>
<dbReference type="Gene3D" id="3.10.10.10">
    <property type="entry name" value="HIV Type 1 Reverse Transcriptase, subunit A, domain 1"/>
    <property type="match status" value="1"/>
</dbReference>
<protein>
    <recommendedName>
        <fullName evidence="2">Reverse transcriptase/retrotransposon-derived protein RNase H-like domain-containing protein</fullName>
    </recommendedName>
</protein>
<evidence type="ECO:0000259" key="2">
    <source>
        <dbReference type="Pfam" id="PF17919"/>
    </source>
</evidence>
<feature type="region of interest" description="Disordered" evidence="1">
    <location>
        <begin position="317"/>
        <end position="340"/>
    </location>
</feature>
<sequence>MCWEKARGTGPYPKYETDKDKHVKDPSLGSPVKDIPRSSMTEQTEANDPQKGEIRMIAGGPAGGDSQRARKAQVRETYGTAVREVMDIELANDAPLIQFDQKERSGPRTPDNDALVITALLAYYEIECVFIDSGSSADILFGEAYDQMQVGDVPLEAVDTSLKEKNTGGGIGRRNSNKRGKDPIPRPEPKEKALSRFNLWRNSSLSNSYQDLEGIDPVVITHHLNLDPTIKPVKKKKRPFGLEKDKIIQGKVNKLLAAGHIREIQFSEWLSNVVLVPKPGATYQRLVDKNIPTSTGQEHGGVRGRYAHKKEVLRPTQTRGHLGHGTPHQHQRSATTDGENSCTQSIYLKIRRKRPTIFQTLRKVKNFEWTEECQQAFEDLKAYLAKLHLLVKPIPGDTLYLYISSTSQAVSSVLVREEDGTQTPIYYVSKVLNGAESRHPPIEKMALALVITARKLRPLLPFLPCGGQNQHPVEASPRQTRNIRATSKMGDRVE</sequence>
<dbReference type="SUPFAM" id="SSF56672">
    <property type="entry name" value="DNA/RNA polymerases"/>
    <property type="match status" value="2"/>
</dbReference>
<feature type="region of interest" description="Disordered" evidence="1">
    <location>
        <begin position="470"/>
        <end position="494"/>
    </location>
</feature>
<dbReference type="PANTHER" id="PTHR48475:SF2">
    <property type="entry name" value="RIBONUCLEASE H"/>
    <property type="match status" value="1"/>
</dbReference>
<feature type="region of interest" description="Disordered" evidence="1">
    <location>
        <begin position="163"/>
        <end position="190"/>
    </location>
</feature>
<accession>A0AAW2WIP4</accession>
<dbReference type="Gene3D" id="3.10.20.370">
    <property type="match status" value="1"/>
</dbReference>
<reference evidence="3" key="2">
    <citation type="journal article" date="2024" name="Plant">
        <title>Genomic evolution and insights into agronomic trait innovations of Sesamum species.</title>
        <authorList>
            <person name="Miao H."/>
            <person name="Wang L."/>
            <person name="Qu L."/>
            <person name="Liu H."/>
            <person name="Sun Y."/>
            <person name="Le M."/>
            <person name="Wang Q."/>
            <person name="Wei S."/>
            <person name="Zheng Y."/>
            <person name="Lin W."/>
            <person name="Duan Y."/>
            <person name="Cao H."/>
            <person name="Xiong S."/>
            <person name="Wang X."/>
            <person name="Wei L."/>
            <person name="Li C."/>
            <person name="Ma Q."/>
            <person name="Ju M."/>
            <person name="Zhao R."/>
            <person name="Li G."/>
            <person name="Mu C."/>
            <person name="Tian Q."/>
            <person name="Mei H."/>
            <person name="Zhang T."/>
            <person name="Gao T."/>
            <person name="Zhang H."/>
        </authorList>
    </citation>
    <scope>NUCLEOTIDE SEQUENCE</scope>
    <source>
        <strain evidence="3">KEN1</strain>
    </source>
</reference>
<dbReference type="InterPro" id="IPR043502">
    <property type="entry name" value="DNA/RNA_pol_sf"/>
</dbReference>
<comment type="caution">
    <text evidence="3">The sequence shown here is derived from an EMBL/GenBank/DDBJ whole genome shotgun (WGS) entry which is preliminary data.</text>
</comment>
<dbReference type="InterPro" id="IPR043128">
    <property type="entry name" value="Rev_trsase/Diguanyl_cyclase"/>
</dbReference>